<sequence length="274" mass="29606">MATLLVAPSDGKKASGDDTRGKDFTSAQDWPSWDEYFASNVSAAREREWHIDWGADVALSRREENRWVDSWRAFHTAVCVDGRRLPAVLDAKGYAYASGVSSLIAERRRHARLARMLLARFDADVLLRPGSSPLGGAGRRGLGRLGVLGVLCLWAVVTAVATVYYGWAQAGAPDPVIRAVAGCLLPEVSAHARFLESVLAESFAGVGAFRAGAWSFLWALSAVVAALAMGWRHAAVLAGKGGSRVQVAVQTWQAVDGARRSAMRQAARRRKFPF</sequence>
<comment type="caution">
    <text evidence="3">The sequence shown here is derived from an EMBL/GenBank/DDBJ whole genome shotgun (WGS) entry which is preliminary data.</text>
</comment>
<reference evidence="3 4" key="1">
    <citation type="submission" date="2012-08" db="EMBL/GenBank/DDBJ databases">
        <title>Whole genome shotgun sequence of Austwickia chelonae NBRC 105200.</title>
        <authorList>
            <person name="Yoshida I."/>
            <person name="Hosoyama A."/>
            <person name="Tsuchikane K."/>
            <person name="Katsumata H."/>
            <person name="Ando Y."/>
            <person name="Ohji S."/>
            <person name="Hamada M."/>
            <person name="Tamura T."/>
            <person name="Yamazoe A."/>
            <person name="Yamazaki S."/>
            <person name="Fujita N."/>
        </authorList>
    </citation>
    <scope>NUCLEOTIDE SEQUENCE [LARGE SCALE GENOMIC DNA]</scope>
    <source>
        <strain evidence="3 4">NBRC 105200</strain>
    </source>
</reference>
<evidence type="ECO:0000256" key="1">
    <source>
        <dbReference type="SAM" id="MobiDB-lite"/>
    </source>
</evidence>
<dbReference type="RefSeq" id="WP_006504056.1">
    <property type="nucleotide sequence ID" value="NZ_BAGZ01000022.1"/>
</dbReference>
<keyword evidence="2" id="KW-0812">Transmembrane</keyword>
<dbReference type="Proteomes" id="UP000008495">
    <property type="component" value="Unassembled WGS sequence"/>
</dbReference>
<dbReference type="AlphaFoldDB" id="K6VAM4"/>
<proteinExistence type="predicted"/>
<dbReference type="EMBL" id="BAGZ01000022">
    <property type="protein sequence ID" value="GAB79298.1"/>
    <property type="molecule type" value="Genomic_DNA"/>
</dbReference>
<evidence type="ECO:0000313" key="4">
    <source>
        <dbReference type="Proteomes" id="UP000008495"/>
    </source>
</evidence>
<evidence type="ECO:0000313" key="3">
    <source>
        <dbReference type="EMBL" id="GAB79298.1"/>
    </source>
</evidence>
<organism evidence="3 4">
    <name type="scientific">Austwickia chelonae NBRC 105200</name>
    <dbReference type="NCBI Taxonomy" id="1184607"/>
    <lineage>
        <taxon>Bacteria</taxon>
        <taxon>Bacillati</taxon>
        <taxon>Actinomycetota</taxon>
        <taxon>Actinomycetes</taxon>
        <taxon>Micrococcales</taxon>
        <taxon>Dermatophilaceae</taxon>
        <taxon>Austwickia</taxon>
    </lineage>
</organism>
<dbReference type="STRING" id="100225.SAMN05421595_2607"/>
<feature type="transmembrane region" description="Helical" evidence="2">
    <location>
        <begin position="211"/>
        <end position="231"/>
    </location>
</feature>
<keyword evidence="2" id="KW-0472">Membrane</keyword>
<name>K6VAM4_9MICO</name>
<gene>
    <name evidence="3" type="ORF">AUCHE_22_00680</name>
</gene>
<accession>K6VAM4</accession>
<protein>
    <submittedName>
        <fullName evidence="3">Uncharacterized protein</fullName>
    </submittedName>
</protein>
<keyword evidence="4" id="KW-1185">Reference proteome</keyword>
<feature type="compositionally biased region" description="Basic and acidic residues" evidence="1">
    <location>
        <begin position="10"/>
        <end position="23"/>
    </location>
</feature>
<feature type="region of interest" description="Disordered" evidence="1">
    <location>
        <begin position="1"/>
        <end position="26"/>
    </location>
</feature>
<keyword evidence="2" id="KW-1133">Transmembrane helix</keyword>
<evidence type="ECO:0000256" key="2">
    <source>
        <dbReference type="SAM" id="Phobius"/>
    </source>
</evidence>
<feature type="transmembrane region" description="Helical" evidence="2">
    <location>
        <begin position="145"/>
        <end position="167"/>
    </location>
</feature>